<comment type="caution">
    <text evidence="1">The sequence shown here is derived from an EMBL/GenBank/DDBJ whole genome shotgun (WGS) entry which is preliminary data.</text>
</comment>
<keyword evidence="2" id="KW-1185">Reference proteome</keyword>
<keyword evidence="1" id="KW-0489">Methyltransferase</keyword>
<dbReference type="InterPro" id="IPR029063">
    <property type="entry name" value="SAM-dependent_MTases_sf"/>
</dbReference>
<sequence length="127" mass="14533">MLEIAREKAIYNKFICSYVTNERVAEIENAEFDGVLASGVIVPGLIRPNELDEIIRWIKPGGIICFNCRIDGYENEEYGYKAKCENLEKQKRWKLISSLDGNYYGANHPTARGPLTSRVLVYKILPF</sequence>
<reference evidence="1" key="1">
    <citation type="submission" date="2023-01" db="EMBL/GenBank/DDBJ databases">
        <title>Genome assembly of the deep-sea coral Lophelia pertusa.</title>
        <authorList>
            <person name="Herrera S."/>
            <person name="Cordes E."/>
        </authorList>
    </citation>
    <scope>NUCLEOTIDE SEQUENCE</scope>
    <source>
        <strain evidence="1">USNM1676648</strain>
        <tissue evidence="1">Polyp</tissue>
    </source>
</reference>
<dbReference type="Gene3D" id="3.40.50.150">
    <property type="entry name" value="Vaccinia Virus protein VP39"/>
    <property type="match status" value="1"/>
</dbReference>
<dbReference type="GO" id="GO:0008168">
    <property type="term" value="F:methyltransferase activity"/>
    <property type="evidence" value="ECO:0007669"/>
    <property type="project" value="UniProtKB-KW"/>
</dbReference>
<accession>A0A9W9Z2Y4</accession>
<protein>
    <submittedName>
        <fullName evidence="1">Methyltransferase domain</fullName>
    </submittedName>
</protein>
<dbReference type="EMBL" id="MU826835">
    <property type="protein sequence ID" value="KAJ7372743.1"/>
    <property type="molecule type" value="Genomic_DNA"/>
</dbReference>
<dbReference type="GO" id="GO:0032259">
    <property type="term" value="P:methylation"/>
    <property type="evidence" value="ECO:0007669"/>
    <property type="project" value="UniProtKB-KW"/>
</dbReference>
<name>A0A9W9Z2Y4_9CNID</name>
<dbReference type="Proteomes" id="UP001163046">
    <property type="component" value="Unassembled WGS sequence"/>
</dbReference>
<evidence type="ECO:0000313" key="2">
    <source>
        <dbReference type="Proteomes" id="UP001163046"/>
    </source>
</evidence>
<organism evidence="1 2">
    <name type="scientific">Desmophyllum pertusum</name>
    <dbReference type="NCBI Taxonomy" id="174260"/>
    <lineage>
        <taxon>Eukaryota</taxon>
        <taxon>Metazoa</taxon>
        <taxon>Cnidaria</taxon>
        <taxon>Anthozoa</taxon>
        <taxon>Hexacorallia</taxon>
        <taxon>Scleractinia</taxon>
        <taxon>Caryophylliina</taxon>
        <taxon>Caryophylliidae</taxon>
        <taxon>Desmophyllum</taxon>
    </lineage>
</organism>
<dbReference type="OrthoDB" id="3647at2759"/>
<gene>
    <name evidence="1" type="primary">WBSCR27_8</name>
    <name evidence="1" type="ORF">OS493_018018</name>
</gene>
<dbReference type="AlphaFoldDB" id="A0A9W9Z2Y4"/>
<dbReference type="SUPFAM" id="SSF53335">
    <property type="entry name" value="S-adenosyl-L-methionine-dependent methyltransferases"/>
    <property type="match status" value="1"/>
</dbReference>
<proteinExistence type="predicted"/>
<keyword evidence="1" id="KW-0808">Transferase</keyword>
<evidence type="ECO:0000313" key="1">
    <source>
        <dbReference type="EMBL" id="KAJ7372743.1"/>
    </source>
</evidence>